<proteinExistence type="predicted"/>
<evidence type="ECO:0000256" key="1">
    <source>
        <dbReference type="SAM" id="MobiDB-lite"/>
    </source>
</evidence>
<reference evidence="3" key="1">
    <citation type="journal article" date="2008" name="Nat. Genet.">
        <title>The Pristionchus pacificus genome provides a unique perspective on nematode lifestyle and parasitism.</title>
        <authorList>
            <person name="Dieterich C."/>
            <person name="Clifton S.W."/>
            <person name="Schuster L.N."/>
            <person name="Chinwalla A."/>
            <person name="Delehaunty K."/>
            <person name="Dinkelacker I."/>
            <person name="Fulton L."/>
            <person name="Fulton R."/>
            <person name="Godfrey J."/>
            <person name="Minx P."/>
            <person name="Mitreva M."/>
            <person name="Roeseler W."/>
            <person name="Tian H."/>
            <person name="Witte H."/>
            <person name="Yang S.P."/>
            <person name="Wilson R.K."/>
            <person name="Sommer R.J."/>
        </authorList>
    </citation>
    <scope>NUCLEOTIDE SEQUENCE [LARGE SCALE GENOMIC DNA]</scope>
    <source>
        <strain evidence="3">PS312</strain>
    </source>
</reference>
<keyword evidence="3" id="KW-1185">Reference proteome</keyword>
<evidence type="ECO:0000313" key="3">
    <source>
        <dbReference type="Proteomes" id="UP000005239"/>
    </source>
</evidence>
<organism evidence="2 3">
    <name type="scientific">Pristionchus pacificus</name>
    <name type="common">Parasitic nematode worm</name>
    <dbReference type="NCBI Taxonomy" id="54126"/>
    <lineage>
        <taxon>Eukaryota</taxon>
        <taxon>Metazoa</taxon>
        <taxon>Ecdysozoa</taxon>
        <taxon>Nematoda</taxon>
        <taxon>Chromadorea</taxon>
        <taxon>Rhabditida</taxon>
        <taxon>Rhabditina</taxon>
        <taxon>Diplogasteromorpha</taxon>
        <taxon>Diplogasteroidea</taxon>
        <taxon>Neodiplogasteridae</taxon>
        <taxon>Pristionchus</taxon>
    </lineage>
</organism>
<dbReference type="Proteomes" id="UP000005239">
    <property type="component" value="Unassembled WGS sequence"/>
</dbReference>
<sequence>MPKRNEYARSPLQSSAARTWGDTGPSISVLLEEGMFDRECIKTRNKPWTETTKGVDLIVPGVE</sequence>
<name>A0A2A6B5G2_PRIPA</name>
<accession>A0A2A6B5G2</accession>
<feature type="region of interest" description="Disordered" evidence="1">
    <location>
        <begin position="1"/>
        <end position="24"/>
    </location>
</feature>
<reference evidence="2" key="2">
    <citation type="submission" date="2022-06" db="UniProtKB">
        <authorList>
            <consortium name="EnsemblMetazoa"/>
        </authorList>
    </citation>
    <scope>IDENTIFICATION</scope>
    <source>
        <strain evidence="2">PS312</strain>
    </source>
</reference>
<accession>A0A8R1V2G2</accession>
<dbReference type="AlphaFoldDB" id="A0A2A6B5G2"/>
<dbReference type="EnsemblMetazoa" id="PPA44822.1">
    <property type="protein sequence ID" value="PPA44822.1"/>
    <property type="gene ID" value="WBGene00283191"/>
</dbReference>
<gene>
    <name evidence="2" type="primary">WBGene00283191</name>
</gene>
<protein>
    <submittedName>
        <fullName evidence="2">Uncharacterized protein</fullName>
    </submittedName>
</protein>
<evidence type="ECO:0000313" key="2">
    <source>
        <dbReference type="EnsemblMetazoa" id="PPA44822.1"/>
    </source>
</evidence>